<evidence type="ECO:0000259" key="1">
    <source>
        <dbReference type="Pfam" id="PF03108"/>
    </source>
</evidence>
<dbReference type="OrthoDB" id="1100751at2759"/>
<dbReference type="AlphaFoldDB" id="A0A6J0KMC5"/>
<keyword evidence="3" id="KW-1185">Reference proteome</keyword>
<organism evidence="3 4">
    <name type="scientific">Raphanus sativus</name>
    <name type="common">Radish</name>
    <name type="synonym">Raphanus raphanistrum var. sativus</name>
    <dbReference type="NCBI Taxonomy" id="3726"/>
    <lineage>
        <taxon>Eukaryota</taxon>
        <taxon>Viridiplantae</taxon>
        <taxon>Streptophyta</taxon>
        <taxon>Embryophyta</taxon>
        <taxon>Tracheophyta</taxon>
        <taxon>Spermatophyta</taxon>
        <taxon>Magnoliopsida</taxon>
        <taxon>eudicotyledons</taxon>
        <taxon>Gunneridae</taxon>
        <taxon>Pentapetalae</taxon>
        <taxon>rosids</taxon>
        <taxon>malvids</taxon>
        <taxon>Brassicales</taxon>
        <taxon>Brassicaceae</taxon>
        <taxon>Brassiceae</taxon>
        <taxon>Raphanus</taxon>
    </lineage>
</organism>
<dbReference type="Proteomes" id="UP000504610">
    <property type="component" value="Chromosome 8"/>
</dbReference>
<dbReference type="RefSeq" id="XP_018448738.2">
    <property type="nucleotide sequence ID" value="XM_018593236.2"/>
</dbReference>
<evidence type="ECO:0000313" key="4">
    <source>
        <dbReference type="RefSeq" id="XP_018448738.2"/>
    </source>
</evidence>
<evidence type="ECO:0000313" key="3">
    <source>
        <dbReference type="Proteomes" id="UP000504610"/>
    </source>
</evidence>
<dbReference type="Pfam" id="PF10551">
    <property type="entry name" value="MULE"/>
    <property type="match status" value="1"/>
</dbReference>
<gene>
    <name evidence="4" type="primary">LOC108820271</name>
</gene>
<protein>
    <submittedName>
        <fullName evidence="4">Uncharacterized protein LOC108820271</fullName>
    </submittedName>
</protein>
<feature type="domain" description="Transposase MuDR plant" evidence="1">
    <location>
        <begin position="31"/>
        <end position="96"/>
    </location>
</feature>
<proteinExistence type="predicted"/>
<feature type="domain" description="MULE transposase" evidence="2">
    <location>
        <begin position="231"/>
        <end position="325"/>
    </location>
</feature>
<dbReference type="Pfam" id="PF03108">
    <property type="entry name" value="DBD_Tnp_Mut"/>
    <property type="match status" value="1"/>
</dbReference>
<reference evidence="3" key="1">
    <citation type="journal article" date="2019" name="Database">
        <title>The radish genome database (RadishGD): an integrated information resource for radish genomics.</title>
        <authorList>
            <person name="Yu H.J."/>
            <person name="Baek S."/>
            <person name="Lee Y.J."/>
            <person name="Cho A."/>
            <person name="Mun J.H."/>
        </authorList>
    </citation>
    <scope>NUCLEOTIDE SEQUENCE [LARGE SCALE GENOMIC DNA]</scope>
    <source>
        <strain evidence="3">cv. WK10039</strain>
    </source>
</reference>
<reference evidence="4" key="2">
    <citation type="submission" date="2025-08" db="UniProtKB">
        <authorList>
            <consortium name="RefSeq"/>
        </authorList>
    </citation>
    <scope>IDENTIFICATION</scope>
    <source>
        <tissue evidence="4">Leaf</tissue>
    </source>
</reference>
<dbReference type="KEGG" id="rsz:108820271"/>
<dbReference type="InterPro" id="IPR004332">
    <property type="entry name" value="Transposase_MuDR"/>
</dbReference>
<dbReference type="PANTHER" id="PTHR31973">
    <property type="entry name" value="POLYPROTEIN, PUTATIVE-RELATED"/>
    <property type="match status" value="1"/>
</dbReference>
<evidence type="ECO:0000259" key="2">
    <source>
        <dbReference type="Pfam" id="PF10551"/>
    </source>
</evidence>
<dbReference type="InterPro" id="IPR018289">
    <property type="entry name" value="MULE_transposase_dom"/>
</dbReference>
<dbReference type="PANTHER" id="PTHR31973:SF187">
    <property type="entry name" value="MUTATOR TRANSPOSASE MUDRA PROTEIN"/>
    <property type="match status" value="1"/>
</dbReference>
<sequence length="441" mass="49961">MDWILSFHLLFVEYQKRIQTVITGELGDYGVQLEVGMMFTNRDAFKHHIAMFAIANKFSYRSAKSDPTMMVLKCVSSSCPWRLYAIRLKESEIFEVRKLVKVHTCSIEERGGYQSQATAAVIGELMKTKFAGNGIGPKPSEIKRMMRGDHDVSISYWKAWKSRDMALANGHGTCNDSYKKLPAYLNNLVLANPGSLANLHTEPAGEGGNRFKYMFLALGASIEGYKAMRKVITVDGTHLKGRYAGCLLTASAQDGNYQIYPLAIAIVDSENDKSWEWFFQNLSAFVPNESGLVVVSDRHPSIYKAISKVYPSAGHCICVVHLKRNIRSNFKDRHLGYLVAKAARTYRLNDFYATFNEIKSMDPSCAEYLIAIGFEHWARSHFPGNRFNVMTSNLAESWNSVLCKAREFPIVQLIDFIREKLMTWFAKRREVASRFEGVVTP</sequence>
<dbReference type="GeneID" id="108820271"/>
<accession>A0A6J0KMC5</accession>
<name>A0A6J0KMC5_RAPSA</name>